<evidence type="ECO:0000313" key="3">
    <source>
        <dbReference type="EMBL" id="OKA08746.1"/>
    </source>
</evidence>
<gene>
    <name evidence="3" type="ORF">ATP06_0210195</name>
    <name evidence="2" type="ORF">AVL48_03735</name>
</gene>
<dbReference type="EMBL" id="LOBU02000010">
    <property type="protein sequence ID" value="OKA08746.1"/>
    <property type="molecule type" value="Genomic_DNA"/>
</dbReference>
<dbReference type="InterPro" id="IPR018961">
    <property type="entry name" value="DnaJ_homolog_subfam-C_membr-28"/>
</dbReference>
<evidence type="ECO:0000259" key="1">
    <source>
        <dbReference type="Pfam" id="PF09350"/>
    </source>
</evidence>
<dbReference type="Proteomes" id="UP000186883">
    <property type="component" value="Unassembled WGS sequence"/>
</dbReference>
<evidence type="ECO:0000313" key="2">
    <source>
        <dbReference type="EMBL" id="KZB83282.1"/>
    </source>
</evidence>
<dbReference type="Pfam" id="PF09350">
    <property type="entry name" value="DJC28_CD"/>
    <property type="match status" value="1"/>
</dbReference>
<sequence length="138" mass="15225">MTERKPTGVSFESWVDRQISAAEAKGEFDNLPGAGKPLPKSNGDDTALAWVVNKVRGEGHDVSALLPPSLAIAKELDDLPDTLAKVRREARVREIVEDLNERIRAEHRRPAGGPVLRARPLDVEEVLTEWREGRSSPS</sequence>
<comment type="caution">
    <text evidence="2">The sequence shown here is derived from an EMBL/GenBank/DDBJ whole genome shotgun (WGS) entry which is preliminary data.</text>
</comment>
<dbReference type="Proteomes" id="UP000076321">
    <property type="component" value="Unassembled WGS sequence"/>
</dbReference>
<evidence type="ECO:0000313" key="5">
    <source>
        <dbReference type="Proteomes" id="UP000186883"/>
    </source>
</evidence>
<reference evidence="3 5" key="2">
    <citation type="submission" date="2016-11" db="EMBL/GenBank/DDBJ databases">
        <title>Genome sequencing of Amycolatopsis regifaucium.</title>
        <authorList>
            <person name="Mayilraj S."/>
            <person name="Kaur N."/>
        </authorList>
    </citation>
    <scope>NUCLEOTIDE SEQUENCE [LARGE SCALE GENOMIC DNA]</scope>
    <source>
        <strain evidence="3 5">GY080</strain>
    </source>
</reference>
<dbReference type="OrthoDB" id="3395286at2"/>
<dbReference type="RefSeq" id="WP_061985673.1">
    <property type="nucleotide sequence ID" value="NZ_FOPQ01000014.1"/>
</dbReference>
<protein>
    <submittedName>
        <fullName evidence="2">Molecular chaperone DnaJ</fullName>
    </submittedName>
</protein>
<evidence type="ECO:0000313" key="4">
    <source>
        <dbReference type="Proteomes" id="UP000076321"/>
    </source>
</evidence>
<name>A0A154MFQ4_9PSEU</name>
<keyword evidence="5" id="KW-1185">Reference proteome</keyword>
<dbReference type="EMBL" id="LQCI01000023">
    <property type="protein sequence ID" value="KZB83282.1"/>
    <property type="molecule type" value="Genomic_DNA"/>
</dbReference>
<organism evidence="2 4">
    <name type="scientific">Amycolatopsis regifaucium</name>
    <dbReference type="NCBI Taxonomy" id="546365"/>
    <lineage>
        <taxon>Bacteria</taxon>
        <taxon>Bacillati</taxon>
        <taxon>Actinomycetota</taxon>
        <taxon>Actinomycetes</taxon>
        <taxon>Pseudonocardiales</taxon>
        <taxon>Pseudonocardiaceae</taxon>
        <taxon>Amycolatopsis</taxon>
    </lineage>
</organism>
<proteinExistence type="predicted"/>
<reference evidence="2 4" key="1">
    <citation type="submission" date="2015-12" db="EMBL/GenBank/DDBJ databases">
        <title>Amycolatopsis regifaucium genome sequencing and assembly.</title>
        <authorList>
            <person name="Mayilraj S."/>
        </authorList>
    </citation>
    <scope>NUCLEOTIDE SEQUENCE [LARGE SCALE GENOMIC DNA]</scope>
    <source>
        <strain evidence="2 4">GY080</strain>
    </source>
</reference>
<accession>A0A154MFQ4</accession>
<dbReference type="AlphaFoldDB" id="A0A154MFQ4"/>
<feature type="domain" description="DnaJ homologue subfamily C member 28 conserved" evidence="1">
    <location>
        <begin position="14"/>
        <end position="84"/>
    </location>
</feature>